<dbReference type="InterPro" id="IPR023208">
    <property type="entry name" value="P450R"/>
</dbReference>
<feature type="binding site" evidence="20">
    <location>
        <begin position="608"/>
        <end position="609"/>
    </location>
    <ligand>
        <name>NADP(+)</name>
        <dbReference type="ChEBI" id="CHEBI:58349"/>
    </ligand>
</feature>
<keyword evidence="4 20" id="KW-0288">FMN</keyword>
<dbReference type="InterPro" id="IPR017927">
    <property type="entry name" value="FAD-bd_FR_type"/>
</dbReference>
<dbReference type="Gene3D" id="3.40.50.360">
    <property type="match status" value="1"/>
</dbReference>
<dbReference type="Pfam" id="PF00667">
    <property type="entry name" value="FAD_binding_1"/>
    <property type="match status" value="1"/>
</dbReference>
<dbReference type="FunFam" id="3.40.50.360:FF:000024">
    <property type="entry name" value="NADPH--cytochrome P450 reductase"/>
    <property type="match status" value="1"/>
</dbReference>
<dbReference type="GO" id="GO:0005886">
    <property type="term" value="C:plasma membrane"/>
    <property type="evidence" value="ECO:0007669"/>
    <property type="project" value="UniProtKB-SubCell"/>
</dbReference>
<feature type="binding site" evidence="20">
    <location>
        <begin position="483"/>
        <end position="486"/>
    </location>
    <ligand>
        <name>FAD</name>
        <dbReference type="ChEBI" id="CHEBI:57692"/>
    </ligand>
</feature>
<keyword evidence="1 20" id="KW-1003">Cell membrane</keyword>
<dbReference type="PROSITE" id="PS50902">
    <property type="entry name" value="FLAVODOXIN_LIKE"/>
    <property type="match status" value="1"/>
</dbReference>
<keyword evidence="15 20" id="KW-0496">Mitochondrion</keyword>
<evidence type="ECO:0000256" key="7">
    <source>
        <dbReference type="ARBA" id="ARBA00022824"/>
    </source>
</evidence>
<dbReference type="EC" id="1.6.2.4" evidence="20 21"/>
<evidence type="ECO:0000256" key="8">
    <source>
        <dbReference type="ARBA" id="ARBA00022827"/>
    </source>
</evidence>
<comment type="catalytic activity">
    <reaction evidence="19 20 21">
        <text>2 oxidized [cytochrome P450] + NADPH = 2 reduced [cytochrome P450] + NADP(+) + H(+)</text>
        <dbReference type="Rhea" id="RHEA:24040"/>
        <dbReference type="Rhea" id="RHEA-COMP:14627"/>
        <dbReference type="Rhea" id="RHEA-COMP:14628"/>
        <dbReference type="ChEBI" id="CHEBI:15378"/>
        <dbReference type="ChEBI" id="CHEBI:55376"/>
        <dbReference type="ChEBI" id="CHEBI:57783"/>
        <dbReference type="ChEBI" id="CHEBI:58349"/>
        <dbReference type="ChEBI" id="CHEBI:60344"/>
        <dbReference type="EC" id="1.6.2.4"/>
    </reaction>
</comment>
<dbReference type="InterPro" id="IPR001433">
    <property type="entry name" value="OxRdtase_FAD/NAD-bd"/>
</dbReference>
<feature type="binding site" evidence="20">
    <location>
        <position position="688"/>
    </location>
    <ligand>
        <name>FAD</name>
        <dbReference type="ChEBI" id="CHEBI:57692"/>
    </ligand>
</feature>
<comment type="similarity">
    <text evidence="20">Belongs to the NADPH--cytochrome P450 reductase family.</text>
</comment>
<dbReference type="EMBL" id="PXOA01000125">
    <property type="protein sequence ID" value="RFU80098.1"/>
    <property type="molecule type" value="Genomic_DNA"/>
</dbReference>
<keyword evidence="7 20" id="KW-0256">Endoplasmic reticulum</keyword>
<feature type="domain" description="FAD-binding FR-type" evidence="23">
    <location>
        <begin position="273"/>
        <end position="518"/>
    </location>
</feature>
<evidence type="ECO:0000256" key="11">
    <source>
        <dbReference type="ARBA" id="ARBA00022989"/>
    </source>
</evidence>
<keyword evidence="6 20" id="KW-1000">Mitochondrion outer membrane</keyword>
<dbReference type="InterPro" id="IPR001094">
    <property type="entry name" value="Flavdoxin-like"/>
</dbReference>
<dbReference type="InterPro" id="IPR023173">
    <property type="entry name" value="NADPH_Cyt_P450_Rdtase_alpha"/>
</dbReference>
<proteinExistence type="inferred from homology"/>
<feature type="binding site" evidence="20">
    <location>
        <position position="650"/>
    </location>
    <ligand>
        <name>NADP(+)</name>
        <dbReference type="ChEBI" id="CHEBI:58349"/>
    </ligand>
</feature>
<keyword evidence="9 20" id="KW-0521">NADP</keyword>
<evidence type="ECO:0000256" key="18">
    <source>
        <dbReference type="ARBA" id="ARBA00023221"/>
    </source>
</evidence>
<keyword evidence="16 20" id="KW-0472">Membrane</keyword>
<comment type="similarity">
    <text evidence="20 21">In the C-terminal section; belongs to the flavoprotein pyridine nucleotide cytochrome reductase family.</text>
</comment>
<feature type="binding site" evidence="20">
    <location>
        <position position="546"/>
    </location>
    <ligand>
        <name>NADP(+)</name>
        <dbReference type="ChEBI" id="CHEBI:58349"/>
    </ligand>
</feature>
<keyword evidence="5" id="KW-0812">Transmembrane</keyword>
<name>A0A395NVL9_TRIAR</name>
<evidence type="ECO:0000256" key="5">
    <source>
        <dbReference type="ARBA" id="ARBA00022692"/>
    </source>
</evidence>
<dbReference type="GO" id="GO:0003958">
    <property type="term" value="F:NADPH-hemoprotein reductase activity"/>
    <property type="evidence" value="ECO:0007669"/>
    <property type="project" value="UniProtKB-UniRule"/>
</dbReference>
<dbReference type="InterPro" id="IPR039261">
    <property type="entry name" value="FNR_nucleotide-bd"/>
</dbReference>
<dbReference type="GO" id="GO:0050660">
    <property type="term" value="F:flavin adenine dinucleotide binding"/>
    <property type="evidence" value="ECO:0007669"/>
    <property type="project" value="UniProtKB-UniRule"/>
</dbReference>
<feature type="binding site" evidence="20">
    <location>
        <begin position="122"/>
        <end position="125"/>
    </location>
    <ligand>
        <name>FMN</name>
        <dbReference type="ChEBI" id="CHEBI:58210"/>
    </ligand>
</feature>
<evidence type="ECO:0000256" key="19">
    <source>
        <dbReference type="ARBA" id="ARBA00049342"/>
    </source>
</evidence>
<evidence type="ECO:0000256" key="9">
    <source>
        <dbReference type="ARBA" id="ARBA00022857"/>
    </source>
</evidence>
<dbReference type="SUPFAM" id="SSF52218">
    <property type="entry name" value="Flavoproteins"/>
    <property type="match status" value="1"/>
</dbReference>
<comment type="caution">
    <text evidence="20">Lacks conserved residue(s) required for the propagation of feature annotation.</text>
</comment>
<evidence type="ECO:0000256" key="17">
    <source>
        <dbReference type="ARBA" id="ARBA00023166"/>
    </source>
</evidence>
<dbReference type="Pfam" id="PF00258">
    <property type="entry name" value="Flavodoxin_1"/>
    <property type="match status" value="1"/>
</dbReference>
<evidence type="ECO:0000259" key="22">
    <source>
        <dbReference type="PROSITE" id="PS50902"/>
    </source>
</evidence>
<feature type="binding site" evidence="20">
    <location>
        <begin position="448"/>
        <end position="451"/>
    </location>
    <ligand>
        <name>FAD</name>
        <dbReference type="ChEBI" id="CHEBI:57692"/>
    </ligand>
</feature>
<comment type="caution">
    <text evidence="24">The sequence shown here is derived from an EMBL/GenBank/DDBJ whole genome shotgun (WGS) entry which is preliminary data.</text>
</comment>
<dbReference type="GO" id="GO:0005741">
    <property type="term" value="C:mitochondrial outer membrane"/>
    <property type="evidence" value="ECO:0007669"/>
    <property type="project" value="UniProtKB-SubCell"/>
</dbReference>
<dbReference type="HAMAP" id="MF_03212">
    <property type="entry name" value="NCPR"/>
    <property type="match status" value="1"/>
</dbReference>
<dbReference type="GO" id="GO:0010181">
    <property type="term" value="F:FMN binding"/>
    <property type="evidence" value="ECO:0007669"/>
    <property type="project" value="UniProtKB-UniRule"/>
</dbReference>
<sequence>MPQVDLFRVAITLIPLLLGSAAYCAIWRPWSLKKDLKTELPAYMDMSEQDTRNFIKKMEQAGKNCVVFYGSQSGNAEDYAFRLAQEGKSCYGLDTMVADLEDYDYDNLDEFPGDKVAIFVLATYGEGEPTDNAVDFYNAITDQANTFSDSRNPPLGNFQYAIFGLGNSTYEHYNLIARSVNKALEYFGAQKLAEIGEGNDGTGTMEEDFLVWKDGMWAALSKRFNLKQRAAVYNPIYSVITEDTLTDESREVYVGEPNKMHLEGTVSSPFNAQNPYIASVTESYELLKNSDRNCLHLEIDISNSNLSYQTGDHIAIWPINAEHEVSEFLQILGLERRRKTVISITALDSTAKVPFPTPTTFDTLVRYRLEICAPVSRQFLGTLAQFAPNTGAKLEIAKLSGDKDYFQNKIGKMHYNIARTLNIISGGEKWTKIPFSALIEGLTRMQPRYYSISSSALTQPDRISITVVVEKQTIGGRLDPFMGVATNYLLALKQRQNAESDTAPRYEIMGPRDKYRGSCIPIHIRTSSFRLPRDSSQPVILIGPGTGVAPMRAFVQERASLAQFGHVVGRTLLFFGCRRREEDYLYESEWLGYKEILGNKFDLITAFSREGTKKIYVQHRLKDYASEINNLLEHGAYIYVCGDATNMSNDVKNILSRVISKQRGITLANAEDIVKTMKATGKYLEDVW</sequence>
<evidence type="ECO:0000256" key="3">
    <source>
        <dbReference type="ARBA" id="ARBA00022630"/>
    </source>
</evidence>
<keyword evidence="11" id="KW-1133">Transmembrane helix</keyword>
<protein>
    <recommendedName>
        <fullName evidence="20 21">NADPH--cytochrome P450 reductase</fullName>
        <shortName evidence="20">CPR</shortName>
        <shortName evidence="20">P450R</shortName>
        <ecNumber evidence="20 21">1.6.2.4</ecNumber>
    </recommendedName>
</protein>
<keyword evidence="13 20" id="KW-0756">Sterol biosynthesis</keyword>
<dbReference type="Proteomes" id="UP000266272">
    <property type="component" value="Unassembled WGS sequence"/>
</dbReference>
<comment type="cofactor">
    <cofactor evidence="20">
        <name>FAD</name>
        <dbReference type="ChEBI" id="CHEBI:57692"/>
    </cofactor>
    <text evidence="20">Binds 1 FAD per monomer.</text>
</comment>
<feature type="binding site" evidence="20">
    <location>
        <begin position="614"/>
        <end position="618"/>
    </location>
    <ligand>
        <name>NADP(+)</name>
        <dbReference type="ChEBI" id="CHEBI:58349"/>
    </ligand>
</feature>
<organism evidence="24 25">
    <name type="scientific">Trichoderma arundinaceum</name>
    <dbReference type="NCBI Taxonomy" id="490622"/>
    <lineage>
        <taxon>Eukaryota</taxon>
        <taxon>Fungi</taxon>
        <taxon>Dikarya</taxon>
        <taxon>Ascomycota</taxon>
        <taxon>Pezizomycotina</taxon>
        <taxon>Sordariomycetes</taxon>
        <taxon>Hypocreomycetidae</taxon>
        <taxon>Hypocreales</taxon>
        <taxon>Hypocreaceae</taxon>
        <taxon>Trichoderma</taxon>
    </lineage>
</organism>
<comment type="function">
    <text evidence="20">This enzyme is required for electron transfer from NADP to cytochrome P450 in microsomes. It can also provide electron transfer to heme oxygenase and cytochrome B5. Involved in ergosterol biosynthesis.</text>
</comment>
<comment type="cofactor">
    <cofactor evidence="20">
        <name>FMN</name>
        <dbReference type="ChEBI" id="CHEBI:58210"/>
    </cofactor>
    <text evidence="20">Binds 1 FMN per monomer.</text>
</comment>
<keyword evidence="25" id="KW-1185">Reference proteome</keyword>
<dbReference type="Gene3D" id="2.40.30.10">
    <property type="entry name" value="Translation factors"/>
    <property type="match status" value="1"/>
</dbReference>
<keyword evidence="2 20" id="KW-0444">Lipid biosynthesis</keyword>
<dbReference type="PRINTS" id="PR00369">
    <property type="entry name" value="FLAVODOXIN"/>
</dbReference>
<dbReference type="GO" id="GO:0050661">
    <property type="term" value="F:NADP binding"/>
    <property type="evidence" value="ECO:0007669"/>
    <property type="project" value="UniProtKB-UniRule"/>
</dbReference>
<dbReference type="PIRSF" id="PIRSF000208">
    <property type="entry name" value="P450R"/>
    <property type="match status" value="1"/>
</dbReference>
<dbReference type="SUPFAM" id="SSF63380">
    <property type="entry name" value="Riboflavin synthase domain-like"/>
    <property type="match status" value="1"/>
</dbReference>
<evidence type="ECO:0000256" key="12">
    <source>
        <dbReference type="ARBA" id="ARBA00023002"/>
    </source>
</evidence>
<evidence type="ECO:0000256" key="16">
    <source>
        <dbReference type="ARBA" id="ARBA00023136"/>
    </source>
</evidence>
<evidence type="ECO:0000256" key="6">
    <source>
        <dbReference type="ARBA" id="ARBA00022787"/>
    </source>
</evidence>
<feature type="domain" description="Flavodoxin-like" evidence="22">
    <location>
        <begin position="65"/>
        <end position="217"/>
    </location>
</feature>
<dbReference type="PROSITE" id="PS51384">
    <property type="entry name" value="FAD_FR"/>
    <property type="match status" value="1"/>
</dbReference>
<comment type="similarity">
    <text evidence="20">In the N-terminal section; belongs to the flavodoxin family.</text>
</comment>
<dbReference type="GO" id="GO:0005789">
    <property type="term" value="C:endoplasmic reticulum membrane"/>
    <property type="evidence" value="ECO:0007669"/>
    <property type="project" value="UniProtKB-SubCell"/>
</dbReference>
<evidence type="ECO:0000256" key="14">
    <source>
        <dbReference type="ARBA" id="ARBA00023098"/>
    </source>
</evidence>
<dbReference type="CDD" id="cd06204">
    <property type="entry name" value="CYPOR"/>
    <property type="match status" value="1"/>
</dbReference>
<feature type="binding site" evidence="20">
    <location>
        <begin position="165"/>
        <end position="174"/>
    </location>
    <ligand>
        <name>FMN</name>
        <dbReference type="ChEBI" id="CHEBI:58210"/>
    </ligand>
</feature>
<dbReference type="GO" id="GO:0006696">
    <property type="term" value="P:ergosterol biosynthetic process"/>
    <property type="evidence" value="ECO:0007669"/>
    <property type="project" value="UniProtKB-UniRule"/>
</dbReference>
<keyword evidence="18 20" id="KW-0753">Steroid metabolism</keyword>
<reference evidence="24 25" key="1">
    <citation type="journal article" date="2018" name="PLoS Pathog.">
        <title>Evolution of structural diversity of trichothecenes, a family of toxins produced by plant pathogenic and entomopathogenic fungi.</title>
        <authorList>
            <person name="Proctor R.H."/>
            <person name="McCormick S.P."/>
            <person name="Kim H.S."/>
            <person name="Cardoza R.E."/>
            <person name="Stanley A.M."/>
            <person name="Lindo L."/>
            <person name="Kelly A."/>
            <person name="Brown D.W."/>
            <person name="Lee T."/>
            <person name="Vaughan M.M."/>
            <person name="Alexander N.J."/>
            <person name="Busman M."/>
            <person name="Gutierrez S."/>
        </authorList>
    </citation>
    <scope>NUCLEOTIDE SEQUENCE [LARGE SCALE GENOMIC DNA]</scope>
    <source>
        <strain evidence="24 25">IBT 40837</strain>
    </source>
</reference>
<keyword evidence="3 20" id="KW-0285">Flavoprotein</keyword>
<dbReference type="Gene3D" id="1.20.990.10">
    <property type="entry name" value="NADPH-cytochrome p450 Reductase, Chain A, domain 3"/>
    <property type="match status" value="1"/>
</dbReference>
<evidence type="ECO:0000256" key="13">
    <source>
        <dbReference type="ARBA" id="ARBA00023011"/>
    </source>
</evidence>
<evidence type="ECO:0000256" key="2">
    <source>
        <dbReference type="ARBA" id="ARBA00022516"/>
    </source>
</evidence>
<dbReference type="PANTHER" id="PTHR19384">
    <property type="entry name" value="NITRIC OXIDE SYNTHASE-RELATED"/>
    <property type="match status" value="1"/>
</dbReference>
<dbReference type="InterPro" id="IPR003097">
    <property type="entry name" value="CysJ-like_FAD-binding"/>
</dbReference>
<evidence type="ECO:0000313" key="24">
    <source>
        <dbReference type="EMBL" id="RFU80098.1"/>
    </source>
</evidence>
<evidence type="ECO:0000256" key="4">
    <source>
        <dbReference type="ARBA" id="ARBA00022643"/>
    </source>
</evidence>
<comment type="subcellular location">
    <subcellularLocation>
        <location evidence="20">Endoplasmic reticulum membrane</location>
        <topology evidence="20">Single-pass membrane protein</topology>
        <orientation evidence="20">Cytoplasmic side</orientation>
    </subcellularLocation>
    <subcellularLocation>
        <location evidence="20">Mitochondrion outer membrane</location>
        <topology evidence="20">Single-pass membrane protein</topology>
        <orientation evidence="20">Cytoplasmic side</orientation>
    </subcellularLocation>
    <subcellularLocation>
        <location evidence="20">Cell membrane</location>
        <topology evidence="20">Single-pass membrane protein</topology>
        <orientation evidence="20">Cytoplasmic side</orientation>
    </subcellularLocation>
</comment>
<dbReference type="FunFam" id="1.20.990.10:FF:000009">
    <property type="entry name" value="NADPH--cytochrome P450 reductase"/>
    <property type="match status" value="1"/>
</dbReference>
<feature type="binding site" evidence="20">
    <location>
        <begin position="466"/>
        <end position="468"/>
    </location>
    <ligand>
        <name>FAD</name>
        <dbReference type="ChEBI" id="CHEBI:57692"/>
    </ligand>
</feature>
<feature type="binding site" evidence="20">
    <location>
        <position position="292"/>
    </location>
    <ligand>
        <name>NADP(+)</name>
        <dbReference type="ChEBI" id="CHEBI:58349"/>
    </ligand>
</feature>
<dbReference type="SUPFAM" id="SSF52343">
    <property type="entry name" value="Ferredoxin reductase-like, C-terminal NADP-linked domain"/>
    <property type="match status" value="1"/>
</dbReference>
<dbReference type="OrthoDB" id="1856718at2759"/>
<evidence type="ECO:0000256" key="10">
    <source>
        <dbReference type="ARBA" id="ARBA00022955"/>
    </source>
</evidence>
<dbReference type="PRINTS" id="PR00371">
    <property type="entry name" value="FPNCR"/>
</dbReference>
<evidence type="ECO:0000256" key="20">
    <source>
        <dbReference type="HAMAP-Rule" id="MF_03212"/>
    </source>
</evidence>
<dbReference type="Gene3D" id="3.40.50.80">
    <property type="entry name" value="Nucleotide-binding domain of ferredoxin-NADP reductase (FNR) module"/>
    <property type="match status" value="1"/>
</dbReference>
<dbReference type="InterPro" id="IPR001709">
    <property type="entry name" value="Flavoprot_Pyr_Nucl_cyt_Rdtase"/>
</dbReference>
<evidence type="ECO:0000256" key="21">
    <source>
        <dbReference type="PIRNR" id="PIRNR000208"/>
    </source>
</evidence>
<dbReference type="AlphaFoldDB" id="A0A395NVL9"/>
<dbReference type="STRING" id="490622.A0A395NVL9"/>
<feature type="binding site" evidence="20">
    <location>
        <position position="200"/>
    </location>
    <ligand>
        <name>FMN</name>
        <dbReference type="ChEBI" id="CHEBI:58210"/>
    </ligand>
</feature>
<dbReference type="Pfam" id="PF00175">
    <property type="entry name" value="NAD_binding_1"/>
    <property type="match status" value="1"/>
</dbReference>
<dbReference type="GO" id="GO:0005829">
    <property type="term" value="C:cytosol"/>
    <property type="evidence" value="ECO:0007669"/>
    <property type="project" value="TreeGrafter"/>
</dbReference>
<dbReference type="InterPro" id="IPR008254">
    <property type="entry name" value="Flavodoxin/NO_synth"/>
</dbReference>
<keyword evidence="14 20" id="KW-0443">Lipid metabolism</keyword>
<dbReference type="PANTHER" id="PTHR19384:SF17">
    <property type="entry name" value="NADPH--CYTOCHROME P450 REDUCTASE"/>
    <property type="match status" value="1"/>
</dbReference>
<accession>A0A395NVL9</accession>
<keyword evidence="8 20" id="KW-0274">FAD</keyword>
<evidence type="ECO:0000256" key="1">
    <source>
        <dbReference type="ARBA" id="ARBA00022475"/>
    </source>
</evidence>
<evidence type="ECO:0000313" key="25">
    <source>
        <dbReference type="Proteomes" id="UP000266272"/>
    </source>
</evidence>
<dbReference type="InterPro" id="IPR017938">
    <property type="entry name" value="Riboflavin_synthase-like_b-brl"/>
</dbReference>
<gene>
    <name evidence="20" type="primary">cprA</name>
    <name evidence="24" type="ORF">TARUN_2104</name>
</gene>
<keyword evidence="12 20" id="KW-0560">Oxidoreductase</keyword>
<evidence type="ECO:0000256" key="15">
    <source>
        <dbReference type="ARBA" id="ARBA00023128"/>
    </source>
</evidence>
<keyword evidence="17 20" id="KW-1207">Sterol metabolism</keyword>
<dbReference type="InterPro" id="IPR029039">
    <property type="entry name" value="Flavoprotein-like_sf"/>
</dbReference>
<dbReference type="FunFam" id="3.40.50.80:FF:000001">
    <property type="entry name" value="NADPH--cytochrome P450 reductase 1"/>
    <property type="match status" value="1"/>
</dbReference>
<keyword evidence="10 20" id="KW-0752">Steroid biosynthesis</keyword>
<evidence type="ECO:0000259" key="23">
    <source>
        <dbReference type="PROSITE" id="PS51384"/>
    </source>
</evidence>